<dbReference type="EMBL" id="SMFX01000001">
    <property type="protein sequence ID" value="TCK17466.1"/>
    <property type="molecule type" value="Genomic_DNA"/>
</dbReference>
<evidence type="ECO:0000313" key="8">
    <source>
        <dbReference type="Proteomes" id="UP000295707"/>
    </source>
</evidence>
<dbReference type="GO" id="GO:0005829">
    <property type="term" value="C:cytosol"/>
    <property type="evidence" value="ECO:0007669"/>
    <property type="project" value="TreeGrafter"/>
</dbReference>
<dbReference type="InterPro" id="IPR004364">
    <property type="entry name" value="Aa-tRNA-synt_II"/>
</dbReference>
<keyword evidence="3" id="KW-0547">Nucleotide-binding</keyword>
<proteinExistence type="predicted"/>
<dbReference type="AlphaFoldDB" id="A0A4V2PGM8"/>
<evidence type="ECO:0000313" key="7">
    <source>
        <dbReference type="EMBL" id="TCK17466.1"/>
    </source>
</evidence>
<evidence type="ECO:0000256" key="3">
    <source>
        <dbReference type="ARBA" id="ARBA00022741"/>
    </source>
</evidence>
<feature type="domain" description="Aminoacyl-transfer RNA synthetases class-II family profile" evidence="6">
    <location>
        <begin position="21"/>
        <end position="327"/>
    </location>
</feature>
<organism evidence="7 8">
    <name type="scientific">Thiogranum longum</name>
    <dbReference type="NCBI Taxonomy" id="1537524"/>
    <lineage>
        <taxon>Bacteria</taxon>
        <taxon>Pseudomonadati</taxon>
        <taxon>Pseudomonadota</taxon>
        <taxon>Gammaproteobacteria</taxon>
        <taxon>Chromatiales</taxon>
        <taxon>Ectothiorhodospiraceae</taxon>
        <taxon>Thiogranum</taxon>
    </lineage>
</organism>
<dbReference type="Proteomes" id="UP000295707">
    <property type="component" value="Unassembled WGS sequence"/>
</dbReference>
<dbReference type="Gene3D" id="3.30.930.10">
    <property type="entry name" value="Bira Bifunctional Protein, Domain 2"/>
    <property type="match status" value="1"/>
</dbReference>
<dbReference type="GO" id="GO:0000049">
    <property type="term" value="F:tRNA binding"/>
    <property type="evidence" value="ECO:0007669"/>
    <property type="project" value="TreeGrafter"/>
</dbReference>
<keyword evidence="4" id="KW-0067">ATP-binding</keyword>
<dbReference type="NCBIfam" id="TIGR00462">
    <property type="entry name" value="genX"/>
    <property type="match status" value="1"/>
</dbReference>
<dbReference type="FunFam" id="3.30.930.10:FF:000017">
    <property type="entry name" value="Elongation factor P--(R)-beta-lysine ligase"/>
    <property type="match status" value="1"/>
</dbReference>
<evidence type="ECO:0000256" key="2">
    <source>
        <dbReference type="ARBA" id="ARBA00022598"/>
    </source>
</evidence>
<comment type="caution">
    <text evidence="7">The sequence shown here is derived from an EMBL/GenBank/DDBJ whole genome shotgun (WGS) entry which is preliminary data.</text>
</comment>
<dbReference type="PROSITE" id="PS50862">
    <property type="entry name" value="AA_TRNA_LIGASE_II"/>
    <property type="match status" value="1"/>
</dbReference>
<evidence type="ECO:0000259" key="6">
    <source>
        <dbReference type="PROSITE" id="PS50862"/>
    </source>
</evidence>
<comment type="catalytic activity">
    <reaction evidence="5">
        <text>D-beta-lysine + L-lysyl-[protein] + ATP = N(6)-((3R)-3,6-diaminohexanoyl)-L-lysyl-[protein] + AMP + diphosphate + H(+)</text>
        <dbReference type="Rhea" id="RHEA:83435"/>
        <dbReference type="Rhea" id="RHEA-COMP:9752"/>
        <dbReference type="Rhea" id="RHEA-COMP:20131"/>
        <dbReference type="ChEBI" id="CHEBI:15378"/>
        <dbReference type="ChEBI" id="CHEBI:29969"/>
        <dbReference type="ChEBI" id="CHEBI:30616"/>
        <dbReference type="ChEBI" id="CHEBI:33019"/>
        <dbReference type="ChEBI" id="CHEBI:84138"/>
        <dbReference type="ChEBI" id="CHEBI:156053"/>
        <dbReference type="ChEBI" id="CHEBI:456215"/>
    </reaction>
    <physiologicalReaction direction="left-to-right" evidence="5">
        <dbReference type="Rhea" id="RHEA:83436"/>
    </physiologicalReaction>
</comment>
<keyword evidence="7" id="KW-0030">Aminoacyl-tRNA synthetase</keyword>
<dbReference type="PRINTS" id="PR00982">
    <property type="entry name" value="TRNASYNTHLYS"/>
</dbReference>
<dbReference type="InterPro" id="IPR018149">
    <property type="entry name" value="Lys-tRNA-synth_II_C"/>
</dbReference>
<dbReference type="NCBIfam" id="NF006828">
    <property type="entry name" value="PRK09350.1"/>
    <property type="match status" value="1"/>
</dbReference>
<sequence length="333" mass="37028">MPGTDIPADWRPGASKKVLLLRATVMARIRGFFHERNVLEVDTPQLASAATTDPAIDSFQTDYTGPGAAHGKPLYLCSSPEFFMKRLLAAGSGAIFQLAHVFRNGEHGARHNPEFMMLEWYRPGFDHHALMDEIDDLLVEVLDGLVDYRAARRIGYRDWFLEETGLDPWLDDTCAFRGFASEKLGIETLPALDDTDRDGWLDLVVTHWLEPRLGHKTQFVYDYPPSQASLARVRNGRYPVAERFELYAGGVELANGFHELTDAKEQAQRFEAENRCRVQRGQAEMPVDAALIGALAHGLPECSGVALGFDRLLMLATGASAIDAVMPFGLDHV</sequence>
<dbReference type="InterPro" id="IPR006195">
    <property type="entry name" value="aa-tRNA-synth_II"/>
</dbReference>
<evidence type="ECO:0000256" key="4">
    <source>
        <dbReference type="ARBA" id="ARBA00022840"/>
    </source>
</evidence>
<accession>A0A4V2PGM8</accession>
<dbReference type="GO" id="GO:0006430">
    <property type="term" value="P:lysyl-tRNA aminoacylation"/>
    <property type="evidence" value="ECO:0007669"/>
    <property type="project" value="InterPro"/>
</dbReference>
<evidence type="ECO:0000256" key="5">
    <source>
        <dbReference type="ARBA" id="ARBA00052794"/>
    </source>
</evidence>
<keyword evidence="8" id="KW-1185">Reference proteome</keyword>
<dbReference type="Pfam" id="PF00152">
    <property type="entry name" value="tRNA-synt_2"/>
    <property type="match status" value="1"/>
</dbReference>
<reference evidence="7 8" key="1">
    <citation type="submission" date="2019-03" db="EMBL/GenBank/DDBJ databases">
        <title>Genomic Encyclopedia of Type Strains, Phase IV (KMG-IV): sequencing the most valuable type-strain genomes for metagenomic binning, comparative biology and taxonomic classification.</title>
        <authorList>
            <person name="Goeker M."/>
        </authorList>
    </citation>
    <scope>NUCLEOTIDE SEQUENCE [LARGE SCALE GENOMIC DNA]</scope>
    <source>
        <strain evidence="7 8">DSM 19610</strain>
    </source>
</reference>
<dbReference type="GO" id="GO:0004824">
    <property type="term" value="F:lysine-tRNA ligase activity"/>
    <property type="evidence" value="ECO:0007669"/>
    <property type="project" value="InterPro"/>
</dbReference>
<name>A0A4V2PGM8_9GAMM</name>
<gene>
    <name evidence="7" type="ORF">DFR30_0696</name>
</gene>
<comment type="subunit">
    <text evidence="1">Homodimer.</text>
</comment>
<dbReference type="PANTHER" id="PTHR42918">
    <property type="entry name" value="LYSYL-TRNA SYNTHETASE"/>
    <property type="match status" value="1"/>
</dbReference>
<dbReference type="InterPro" id="IPR045864">
    <property type="entry name" value="aa-tRNA-synth_II/BPL/LPL"/>
</dbReference>
<dbReference type="InterPro" id="IPR004525">
    <property type="entry name" value="EpmA"/>
</dbReference>
<keyword evidence="2" id="KW-0436">Ligase</keyword>
<dbReference type="GO" id="GO:0005524">
    <property type="term" value="F:ATP binding"/>
    <property type="evidence" value="ECO:0007669"/>
    <property type="project" value="UniProtKB-KW"/>
</dbReference>
<protein>
    <submittedName>
        <fullName evidence="7">Lysyl-tRNA synthetase class 2</fullName>
    </submittedName>
</protein>
<evidence type="ECO:0000256" key="1">
    <source>
        <dbReference type="ARBA" id="ARBA00011738"/>
    </source>
</evidence>
<dbReference type="SUPFAM" id="SSF55681">
    <property type="entry name" value="Class II aaRS and biotin synthetases"/>
    <property type="match status" value="1"/>
</dbReference>
<dbReference type="RefSeq" id="WP_243640666.1">
    <property type="nucleotide sequence ID" value="NZ_SMFX01000001.1"/>
</dbReference>
<dbReference type="PANTHER" id="PTHR42918:SF6">
    <property type="entry name" value="ELONGATION FACTOR P--(R)-BETA-LYSINE LIGASE"/>
    <property type="match status" value="1"/>
</dbReference>